<evidence type="ECO:0000313" key="10">
    <source>
        <dbReference type="Proteomes" id="UP000054874"/>
    </source>
</evidence>
<evidence type="ECO:0000256" key="6">
    <source>
        <dbReference type="PIRSR" id="PIRSR600223-1"/>
    </source>
</evidence>
<dbReference type="EC" id="3.4.21.89" evidence="4 7"/>
<evidence type="ECO:0000256" key="3">
    <source>
        <dbReference type="ARBA" id="ARBA00009370"/>
    </source>
</evidence>
<dbReference type="NCBIfam" id="TIGR02227">
    <property type="entry name" value="sigpep_I_bact"/>
    <property type="match status" value="1"/>
</dbReference>
<dbReference type="Gene3D" id="2.10.109.10">
    <property type="entry name" value="Umud Fragment, subunit A"/>
    <property type="match status" value="1"/>
</dbReference>
<keyword evidence="7" id="KW-0472">Membrane</keyword>
<dbReference type="InterPro" id="IPR000223">
    <property type="entry name" value="Pept_S26A_signal_pept_1"/>
</dbReference>
<keyword evidence="10" id="KW-1185">Reference proteome</keyword>
<dbReference type="InterPro" id="IPR019533">
    <property type="entry name" value="Peptidase_S26"/>
</dbReference>
<protein>
    <recommendedName>
        <fullName evidence="4 7">Signal peptidase I</fullName>
        <ecNumber evidence="4 7">3.4.21.89</ecNumber>
    </recommendedName>
</protein>
<dbReference type="CDD" id="cd06530">
    <property type="entry name" value="S26_SPase_I"/>
    <property type="match status" value="1"/>
</dbReference>
<dbReference type="EMBL" id="LNAM01000164">
    <property type="protein sequence ID" value="KSV58677.1"/>
    <property type="molecule type" value="Genomic_DNA"/>
</dbReference>
<feature type="domain" description="Peptidase S26" evidence="8">
    <location>
        <begin position="14"/>
        <end position="170"/>
    </location>
</feature>
<evidence type="ECO:0000256" key="1">
    <source>
        <dbReference type="ARBA" id="ARBA00000677"/>
    </source>
</evidence>
<keyword evidence="7" id="KW-0812">Transmembrane</keyword>
<sequence length="179" mass="20506">MDKEKIYGILREGLVYLLLILLCVFVVPKYVIQRTVVSGASMEDTLHDGESLMVEKVSYHFTDPGRFDVVVFYPDAEDRSEYYVKRVIGLPGETIQIIGDDIYINGELLPEDYGKQEMVYSGIAEEPLVLGDDEYFLMGDNRYVSFDSRYEEIGPVHKDMIAGKAIVRIWPLNKIGFFK</sequence>
<evidence type="ECO:0000256" key="4">
    <source>
        <dbReference type="ARBA" id="ARBA00013208"/>
    </source>
</evidence>
<comment type="similarity">
    <text evidence="3 7">Belongs to the peptidase S26 family.</text>
</comment>
<dbReference type="GO" id="GO:0004252">
    <property type="term" value="F:serine-type endopeptidase activity"/>
    <property type="evidence" value="ECO:0007669"/>
    <property type="project" value="InterPro"/>
</dbReference>
<reference evidence="9 10" key="1">
    <citation type="submission" date="2015-11" db="EMBL/GenBank/DDBJ databases">
        <title>Butyribacter intestini gen. nov., sp. nov., a butyric acid-producing bacterium of the family Lachnospiraceae isolated from the human faeces.</title>
        <authorList>
            <person name="Zou Y."/>
            <person name="Xue W."/>
            <person name="Luo G."/>
            <person name="Lv M."/>
        </authorList>
    </citation>
    <scope>NUCLEOTIDE SEQUENCE [LARGE SCALE GENOMIC DNA]</scope>
    <source>
        <strain evidence="9 10">ACET-33324</strain>
    </source>
</reference>
<keyword evidence="7" id="KW-0645">Protease</keyword>
<keyword evidence="5 7" id="KW-0378">Hydrolase</keyword>
<gene>
    <name evidence="9" type="ORF">ASU35_02420</name>
</gene>
<evidence type="ECO:0000256" key="7">
    <source>
        <dbReference type="RuleBase" id="RU362042"/>
    </source>
</evidence>
<feature type="active site" evidence="6">
    <location>
        <position position="85"/>
    </location>
</feature>
<dbReference type="GO" id="GO:0009003">
    <property type="term" value="F:signal peptidase activity"/>
    <property type="evidence" value="ECO:0007669"/>
    <property type="project" value="UniProtKB-EC"/>
</dbReference>
<dbReference type="AlphaFoldDB" id="A0A0V8QDL5"/>
<dbReference type="PANTHER" id="PTHR43390">
    <property type="entry name" value="SIGNAL PEPTIDASE I"/>
    <property type="match status" value="1"/>
</dbReference>
<evidence type="ECO:0000256" key="2">
    <source>
        <dbReference type="ARBA" id="ARBA00004401"/>
    </source>
</evidence>
<dbReference type="GO" id="GO:0005886">
    <property type="term" value="C:plasma membrane"/>
    <property type="evidence" value="ECO:0007669"/>
    <property type="project" value="UniProtKB-SubCell"/>
</dbReference>
<dbReference type="InterPro" id="IPR019757">
    <property type="entry name" value="Pept_S26A_signal_pept_1_Lys-AS"/>
</dbReference>
<evidence type="ECO:0000259" key="8">
    <source>
        <dbReference type="Pfam" id="PF10502"/>
    </source>
</evidence>
<dbReference type="RefSeq" id="WP_058353112.1">
    <property type="nucleotide sequence ID" value="NZ_CABMMD010000164.1"/>
</dbReference>
<dbReference type="Pfam" id="PF10502">
    <property type="entry name" value="Peptidase_S26"/>
    <property type="match status" value="1"/>
</dbReference>
<dbReference type="OrthoDB" id="9802919at2"/>
<feature type="active site" evidence="6">
    <location>
        <position position="41"/>
    </location>
</feature>
<dbReference type="PRINTS" id="PR00727">
    <property type="entry name" value="LEADERPTASE"/>
</dbReference>
<dbReference type="Proteomes" id="UP000054874">
    <property type="component" value="Unassembled WGS sequence"/>
</dbReference>
<dbReference type="PANTHER" id="PTHR43390:SF1">
    <property type="entry name" value="CHLOROPLAST PROCESSING PEPTIDASE"/>
    <property type="match status" value="1"/>
</dbReference>
<name>A0A0V8QDL5_9FIRM</name>
<dbReference type="InterPro" id="IPR036286">
    <property type="entry name" value="LexA/Signal_pep-like_sf"/>
</dbReference>
<dbReference type="GO" id="GO:0006465">
    <property type="term" value="P:signal peptide processing"/>
    <property type="evidence" value="ECO:0007669"/>
    <property type="project" value="InterPro"/>
</dbReference>
<dbReference type="PROSITE" id="PS00760">
    <property type="entry name" value="SPASE_I_2"/>
    <property type="match status" value="1"/>
</dbReference>
<accession>A0A0V8QDL5</accession>
<organism evidence="9 10">
    <name type="scientific">Acetivibrio ethanolgignens</name>
    <dbReference type="NCBI Taxonomy" id="290052"/>
    <lineage>
        <taxon>Bacteria</taxon>
        <taxon>Bacillati</taxon>
        <taxon>Bacillota</taxon>
        <taxon>Clostridia</taxon>
        <taxon>Eubacteriales</taxon>
        <taxon>Oscillospiraceae</taxon>
        <taxon>Acetivibrio</taxon>
    </lineage>
</organism>
<comment type="catalytic activity">
    <reaction evidence="1 7">
        <text>Cleavage of hydrophobic, N-terminal signal or leader sequences from secreted and periplasmic proteins.</text>
        <dbReference type="EC" id="3.4.21.89"/>
    </reaction>
</comment>
<evidence type="ECO:0000256" key="5">
    <source>
        <dbReference type="ARBA" id="ARBA00022801"/>
    </source>
</evidence>
<dbReference type="SUPFAM" id="SSF51306">
    <property type="entry name" value="LexA/Signal peptidase"/>
    <property type="match status" value="1"/>
</dbReference>
<keyword evidence="7" id="KW-1133">Transmembrane helix</keyword>
<comment type="subcellular location">
    <subcellularLocation>
        <location evidence="2">Cell membrane</location>
        <topology evidence="2">Single-pass type II membrane protein</topology>
    </subcellularLocation>
    <subcellularLocation>
        <location evidence="7">Membrane</location>
        <topology evidence="7">Single-pass type II membrane protein</topology>
    </subcellularLocation>
</comment>
<proteinExistence type="inferred from homology"/>
<evidence type="ECO:0000313" key="9">
    <source>
        <dbReference type="EMBL" id="KSV58677.1"/>
    </source>
</evidence>
<dbReference type="STRING" id="290052.ASU35_02420"/>
<feature type="transmembrane region" description="Helical" evidence="7">
    <location>
        <begin position="13"/>
        <end position="32"/>
    </location>
</feature>
<comment type="caution">
    <text evidence="9">The sequence shown here is derived from an EMBL/GenBank/DDBJ whole genome shotgun (WGS) entry which is preliminary data.</text>
</comment>